<comment type="similarity">
    <text evidence="2">Belongs to the ustYa family.</text>
</comment>
<evidence type="ECO:0000313" key="6">
    <source>
        <dbReference type="Proteomes" id="UP000799324"/>
    </source>
</evidence>
<protein>
    <submittedName>
        <fullName evidence="5">Uncharacterized protein</fullName>
    </submittedName>
</protein>
<feature type="compositionally biased region" description="Basic and acidic residues" evidence="3">
    <location>
        <begin position="44"/>
        <end position="59"/>
    </location>
</feature>
<keyword evidence="4" id="KW-0812">Transmembrane</keyword>
<dbReference type="Pfam" id="PF11807">
    <property type="entry name" value="UstYa"/>
    <property type="match status" value="1"/>
</dbReference>
<organism evidence="5 6">
    <name type="scientific">Lophiostoma macrostomum CBS 122681</name>
    <dbReference type="NCBI Taxonomy" id="1314788"/>
    <lineage>
        <taxon>Eukaryota</taxon>
        <taxon>Fungi</taxon>
        <taxon>Dikarya</taxon>
        <taxon>Ascomycota</taxon>
        <taxon>Pezizomycotina</taxon>
        <taxon>Dothideomycetes</taxon>
        <taxon>Pleosporomycetidae</taxon>
        <taxon>Pleosporales</taxon>
        <taxon>Lophiostomataceae</taxon>
        <taxon>Lophiostoma</taxon>
    </lineage>
</organism>
<evidence type="ECO:0000313" key="5">
    <source>
        <dbReference type="EMBL" id="KAF2662641.1"/>
    </source>
</evidence>
<evidence type="ECO:0000256" key="1">
    <source>
        <dbReference type="ARBA" id="ARBA00004685"/>
    </source>
</evidence>
<reference evidence="5" key="1">
    <citation type="journal article" date="2020" name="Stud. Mycol.">
        <title>101 Dothideomycetes genomes: a test case for predicting lifestyles and emergence of pathogens.</title>
        <authorList>
            <person name="Haridas S."/>
            <person name="Albert R."/>
            <person name="Binder M."/>
            <person name="Bloem J."/>
            <person name="Labutti K."/>
            <person name="Salamov A."/>
            <person name="Andreopoulos B."/>
            <person name="Baker S."/>
            <person name="Barry K."/>
            <person name="Bills G."/>
            <person name="Bluhm B."/>
            <person name="Cannon C."/>
            <person name="Castanera R."/>
            <person name="Culley D."/>
            <person name="Daum C."/>
            <person name="Ezra D."/>
            <person name="Gonzalez J."/>
            <person name="Henrissat B."/>
            <person name="Kuo A."/>
            <person name="Liang C."/>
            <person name="Lipzen A."/>
            <person name="Lutzoni F."/>
            <person name="Magnuson J."/>
            <person name="Mondo S."/>
            <person name="Nolan M."/>
            <person name="Ohm R."/>
            <person name="Pangilinan J."/>
            <person name="Park H.-J."/>
            <person name="Ramirez L."/>
            <person name="Alfaro M."/>
            <person name="Sun H."/>
            <person name="Tritt A."/>
            <person name="Yoshinaga Y."/>
            <person name="Zwiers L.-H."/>
            <person name="Turgeon B."/>
            <person name="Goodwin S."/>
            <person name="Spatafora J."/>
            <person name="Crous P."/>
            <person name="Grigoriev I."/>
        </authorList>
    </citation>
    <scope>NUCLEOTIDE SEQUENCE</scope>
    <source>
        <strain evidence="5">CBS 122681</strain>
    </source>
</reference>
<comment type="pathway">
    <text evidence="1">Mycotoxin biosynthesis.</text>
</comment>
<evidence type="ECO:0000256" key="3">
    <source>
        <dbReference type="SAM" id="MobiDB-lite"/>
    </source>
</evidence>
<feature type="transmembrane region" description="Helical" evidence="4">
    <location>
        <begin position="123"/>
        <end position="143"/>
    </location>
</feature>
<keyword evidence="4" id="KW-0472">Membrane</keyword>
<evidence type="ECO:0000256" key="2">
    <source>
        <dbReference type="ARBA" id="ARBA00035112"/>
    </source>
</evidence>
<proteinExistence type="inferred from homology"/>
<name>A0A6A6TTL3_9PLEO</name>
<dbReference type="PANTHER" id="PTHR33365">
    <property type="entry name" value="YALI0B05434P"/>
    <property type="match status" value="1"/>
</dbReference>
<dbReference type="GO" id="GO:0043386">
    <property type="term" value="P:mycotoxin biosynthetic process"/>
    <property type="evidence" value="ECO:0007669"/>
    <property type="project" value="InterPro"/>
</dbReference>
<dbReference type="PANTHER" id="PTHR33365:SF4">
    <property type="entry name" value="CYCLOCHLOROTINE BIOSYNTHESIS PROTEIN O"/>
    <property type="match status" value="1"/>
</dbReference>
<dbReference type="EMBL" id="MU004289">
    <property type="protein sequence ID" value="KAF2662641.1"/>
    <property type="molecule type" value="Genomic_DNA"/>
</dbReference>
<evidence type="ECO:0000256" key="4">
    <source>
        <dbReference type="SAM" id="Phobius"/>
    </source>
</evidence>
<keyword evidence="4" id="KW-1133">Transmembrane helix</keyword>
<dbReference type="AlphaFoldDB" id="A0A6A6TTL3"/>
<dbReference type="OrthoDB" id="3687641at2759"/>
<accession>A0A6A6TTL3</accession>
<sequence length="356" mass="40949">MAQSSLRPFKHDAAPKRIAFRKSSVVSLDLDSEQREFLSLPSPYHDHDSPPSSSHHDANPESLSRTSATPNIFTSFFNHFRYSKVHDAEHDTGGGEDDDSELQERKPKHIHWSEYEETPMDRWWSVLFLLLLLSFLFNIYMIFNGPPNSIPRHPKPKDNPLPHQGFHFKDHGTNYTCYQTHTTSFHIDFKYAVNYAAYNHLGEELQGGSKGVIYTKLGRQDGKVRKAGLAMFHQLECLAQIRMGVQRLKDKNMTDVDAEMDDSHGYWAYCFDYLRQTILCNADNGVEPSKIVGGKWTSDGFGSVKECRDHKWLHEITACGDGGCEGKAFYVHPKELDKIHKEENKEVEQWRKQNES</sequence>
<dbReference type="InterPro" id="IPR021765">
    <property type="entry name" value="UstYa-like"/>
</dbReference>
<gene>
    <name evidence="5" type="ORF">K491DRAFT_773177</name>
</gene>
<keyword evidence="6" id="KW-1185">Reference proteome</keyword>
<dbReference type="Proteomes" id="UP000799324">
    <property type="component" value="Unassembled WGS sequence"/>
</dbReference>
<feature type="region of interest" description="Disordered" evidence="3">
    <location>
        <begin position="39"/>
        <end position="65"/>
    </location>
</feature>